<dbReference type="EMBL" id="CADCTQ010000354">
    <property type="protein sequence ID" value="CAA9286723.1"/>
    <property type="molecule type" value="Genomic_DNA"/>
</dbReference>
<dbReference type="PANTHER" id="PTHR30329:SF21">
    <property type="entry name" value="LIPOPROTEIN YIAD-RELATED"/>
    <property type="match status" value="1"/>
</dbReference>
<proteinExistence type="predicted"/>
<feature type="domain" description="OmpA-like" evidence="6">
    <location>
        <begin position="1"/>
        <end position="72"/>
    </location>
</feature>
<keyword evidence="2 4" id="KW-0472">Membrane</keyword>
<dbReference type="Pfam" id="PF00691">
    <property type="entry name" value="OmpA"/>
    <property type="match status" value="1"/>
</dbReference>
<dbReference type="PRINTS" id="PR01021">
    <property type="entry name" value="OMPADOMAIN"/>
</dbReference>
<sequence length="73" mass="8300">MQVKGFADQTGNAAYNLSLSRKRAEEIRKYLVTSLGVAPERVIVNYFGQAQATDARQNPHDRRVELELYSTEK</sequence>
<evidence type="ECO:0000256" key="1">
    <source>
        <dbReference type="ARBA" id="ARBA00004442"/>
    </source>
</evidence>
<reference evidence="7" key="1">
    <citation type="submission" date="2020-02" db="EMBL/GenBank/DDBJ databases">
        <authorList>
            <person name="Meier V. D."/>
        </authorList>
    </citation>
    <scope>NUCLEOTIDE SEQUENCE</scope>
    <source>
        <strain evidence="7">AVDCRST_MAG56</strain>
    </source>
</reference>
<dbReference type="InterPro" id="IPR006664">
    <property type="entry name" value="OMP_bac"/>
</dbReference>
<dbReference type="AlphaFoldDB" id="A0A6J4JTE8"/>
<feature type="region of interest" description="Disordered" evidence="5">
    <location>
        <begin position="54"/>
        <end position="73"/>
    </location>
</feature>
<dbReference type="PANTHER" id="PTHR30329">
    <property type="entry name" value="STATOR ELEMENT OF FLAGELLAR MOTOR COMPLEX"/>
    <property type="match status" value="1"/>
</dbReference>
<dbReference type="GO" id="GO:0009279">
    <property type="term" value="C:cell outer membrane"/>
    <property type="evidence" value="ECO:0007669"/>
    <property type="project" value="UniProtKB-SubCell"/>
</dbReference>
<dbReference type="InterPro" id="IPR006665">
    <property type="entry name" value="OmpA-like"/>
</dbReference>
<feature type="compositionally biased region" description="Basic and acidic residues" evidence="5">
    <location>
        <begin position="57"/>
        <end position="73"/>
    </location>
</feature>
<dbReference type="InterPro" id="IPR050330">
    <property type="entry name" value="Bact_OuterMem_StrucFunc"/>
</dbReference>
<accession>A0A6J4JTE8</accession>
<protein>
    <recommendedName>
        <fullName evidence="6">OmpA-like domain-containing protein</fullName>
    </recommendedName>
</protein>
<gene>
    <name evidence="7" type="ORF">AVDCRST_MAG56-4201</name>
</gene>
<comment type="subcellular location">
    <subcellularLocation>
        <location evidence="1">Cell outer membrane</location>
    </subcellularLocation>
</comment>
<evidence type="ECO:0000256" key="4">
    <source>
        <dbReference type="PROSITE-ProRule" id="PRU00473"/>
    </source>
</evidence>
<organism evidence="7">
    <name type="scientific">uncultured Cytophagales bacterium</name>
    <dbReference type="NCBI Taxonomy" id="158755"/>
    <lineage>
        <taxon>Bacteria</taxon>
        <taxon>Pseudomonadati</taxon>
        <taxon>Bacteroidota</taxon>
        <taxon>Sphingobacteriia</taxon>
        <taxon>Sphingobacteriales</taxon>
        <taxon>environmental samples</taxon>
    </lineage>
</organism>
<evidence type="ECO:0000256" key="2">
    <source>
        <dbReference type="ARBA" id="ARBA00023136"/>
    </source>
</evidence>
<evidence type="ECO:0000259" key="6">
    <source>
        <dbReference type="PROSITE" id="PS51123"/>
    </source>
</evidence>
<evidence type="ECO:0000256" key="5">
    <source>
        <dbReference type="SAM" id="MobiDB-lite"/>
    </source>
</evidence>
<dbReference type="PROSITE" id="PS51123">
    <property type="entry name" value="OMPA_2"/>
    <property type="match status" value="1"/>
</dbReference>
<name>A0A6J4JTE8_9SPHI</name>
<evidence type="ECO:0000256" key="3">
    <source>
        <dbReference type="ARBA" id="ARBA00023237"/>
    </source>
</evidence>
<dbReference type="InterPro" id="IPR036737">
    <property type="entry name" value="OmpA-like_sf"/>
</dbReference>
<dbReference type="Gene3D" id="3.30.1330.60">
    <property type="entry name" value="OmpA-like domain"/>
    <property type="match status" value="1"/>
</dbReference>
<keyword evidence="3" id="KW-0998">Cell outer membrane</keyword>
<evidence type="ECO:0000313" key="7">
    <source>
        <dbReference type="EMBL" id="CAA9286723.1"/>
    </source>
</evidence>
<dbReference type="SUPFAM" id="SSF103088">
    <property type="entry name" value="OmpA-like"/>
    <property type="match status" value="1"/>
</dbReference>